<feature type="transmembrane region" description="Helical" evidence="2">
    <location>
        <begin position="30"/>
        <end position="51"/>
    </location>
</feature>
<keyword evidence="2" id="KW-0472">Membrane</keyword>
<feature type="transmembrane region" description="Helical" evidence="2">
    <location>
        <begin position="143"/>
        <end position="164"/>
    </location>
</feature>
<accession>A0A3S2VMN1</accession>
<keyword evidence="2" id="KW-1133">Transmembrane helix</keyword>
<comment type="caution">
    <text evidence="3">The sequence shown here is derived from an EMBL/GenBank/DDBJ whole genome shotgun (WGS) entry which is preliminary data.</text>
</comment>
<name>A0A3S2VMN1_9PROT</name>
<feature type="transmembrane region" description="Helical" evidence="2">
    <location>
        <begin position="193"/>
        <end position="214"/>
    </location>
</feature>
<keyword evidence="4" id="KW-1185">Reference proteome</keyword>
<feature type="region of interest" description="Disordered" evidence="1">
    <location>
        <begin position="478"/>
        <end position="497"/>
    </location>
</feature>
<evidence type="ECO:0000313" key="3">
    <source>
        <dbReference type="EMBL" id="RVU33941.1"/>
    </source>
</evidence>
<evidence type="ECO:0000256" key="2">
    <source>
        <dbReference type="SAM" id="Phobius"/>
    </source>
</evidence>
<feature type="compositionally biased region" description="Polar residues" evidence="1">
    <location>
        <begin position="482"/>
        <end position="497"/>
    </location>
</feature>
<proteinExistence type="predicted"/>
<protein>
    <submittedName>
        <fullName evidence="3">Methyl-accepting chemotaxis protein</fullName>
    </submittedName>
</protein>
<dbReference type="AlphaFoldDB" id="A0A3S2VMN1"/>
<sequence length="497" mass="53320">MTIGEFSVVVGDEAGRLILALANLIVADHWPGLISVLFLAAAAFVGGLIWYQSRAYAVAYSRARSSIVTSRKSLQNLDLTDIEARLNAEKSGAARKLANAFKEFRETLVVVGRGDSTEIRNSIRPSAFLNADELGFSLKAYRFFPGVFVSFGLFLTFLGLVAVLSSTADILPDGQSADQSATMNALRVLLAKASAKFTISLTGLLCSIALNIWLRSRVHRIEKEADALAVELERHIDFISLEGLAEQQLRAVKDQTADMKALITEMTVKLSEPLNKVSESSMENIGVLVKELGKDLTSGLGKSLESVSGRIDAAATALGSVGASLEQAAQHFDTSLKESTSSLDASVRRLEEVSQQLTVAGQTVSEATPAVLESIKETNAHSLKVAEGAATMVNAAKSTIAEERETVTQAMNTIQELIRSFESRAAAYDGQLEKAFQTYQAEVAKTIDRLELHGDGVQERFAEALGILQTVIENAKPFEPESGTQASGLNASSEATE</sequence>
<gene>
    <name evidence="3" type="ORF">EOI86_22710</name>
</gene>
<evidence type="ECO:0000313" key="4">
    <source>
        <dbReference type="Proteomes" id="UP000287447"/>
    </source>
</evidence>
<dbReference type="OrthoDB" id="5741017at2"/>
<evidence type="ECO:0000256" key="1">
    <source>
        <dbReference type="SAM" id="MobiDB-lite"/>
    </source>
</evidence>
<dbReference type="EMBL" id="SADE01000004">
    <property type="protein sequence ID" value="RVU33941.1"/>
    <property type="molecule type" value="Genomic_DNA"/>
</dbReference>
<dbReference type="Proteomes" id="UP000287447">
    <property type="component" value="Unassembled WGS sequence"/>
</dbReference>
<reference evidence="4" key="1">
    <citation type="submission" date="2019-01" db="EMBL/GenBank/DDBJ databases">
        <title>Gri0909 isolated from a small marine red alga.</title>
        <authorList>
            <person name="Kim J."/>
            <person name="Jeong S.E."/>
            <person name="Jeon C.O."/>
        </authorList>
    </citation>
    <scope>NUCLEOTIDE SEQUENCE [LARGE SCALE GENOMIC DNA]</scope>
    <source>
        <strain evidence="4">Gri0909</strain>
    </source>
</reference>
<keyword evidence="2" id="KW-0812">Transmembrane</keyword>
<organism evidence="3 4">
    <name type="scientific">Hwanghaeella grinnelliae</name>
    <dbReference type="NCBI Taxonomy" id="2500179"/>
    <lineage>
        <taxon>Bacteria</taxon>
        <taxon>Pseudomonadati</taxon>
        <taxon>Pseudomonadota</taxon>
        <taxon>Alphaproteobacteria</taxon>
        <taxon>Rhodospirillales</taxon>
        <taxon>Rhodospirillaceae</taxon>
        <taxon>Hwanghaeella</taxon>
    </lineage>
</organism>
<dbReference type="RefSeq" id="WP_127767971.1">
    <property type="nucleotide sequence ID" value="NZ_SADE01000004.1"/>
</dbReference>